<feature type="transmembrane region" description="Helical" evidence="1">
    <location>
        <begin position="39"/>
        <end position="56"/>
    </location>
</feature>
<gene>
    <name evidence="3" type="ORF">H9661_00990</name>
</gene>
<dbReference type="EMBL" id="JACSRA010000001">
    <property type="protein sequence ID" value="MBD7909917.1"/>
    <property type="molecule type" value="Genomic_DNA"/>
</dbReference>
<sequence>MISIVKRGVSFLYAFITVYFIYSLSIVLLKVGFDGASREIFFSTLAIYLSIPIVNYNKAKGNIVSGLIEENYKITKEVEKLKEKANIMEGVILKDRKSDFKIENIVVTNRGVFNIVKCNYKGDLEIKKNNRWYKHSRNGINEVISPITEVRKNRNYLAKILDEEFIIDLIVIVNDRAFLIGEENSDVPVVRSDELYNYISEYLVEEEINEDKIYDKIYEKVIKVNNIQEEKELYNKFVDNIWTFRGRLIFISVFFVLYLFNVAYMQKV</sequence>
<proteinExistence type="predicted"/>
<accession>A0ABR8PP21</accession>
<dbReference type="InterPro" id="IPR011528">
    <property type="entry name" value="NERD"/>
</dbReference>
<evidence type="ECO:0000259" key="2">
    <source>
        <dbReference type="PROSITE" id="PS50965"/>
    </source>
</evidence>
<feature type="transmembrane region" description="Helical" evidence="1">
    <location>
        <begin position="12"/>
        <end position="33"/>
    </location>
</feature>
<organism evidence="3 4">
    <name type="scientific">Clostridium cibarium</name>
    <dbReference type="NCBI Taxonomy" id="2762247"/>
    <lineage>
        <taxon>Bacteria</taxon>
        <taxon>Bacillati</taxon>
        <taxon>Bacillota</taxon>
        <taxon>Clostridia</taxon>
        <taxon>Eubacteriales</taxon>
        <taxon>Clostridiaceae</taxon>
        <taxon>Clostridium</taxon>
    </lineage>
</organism>
<evidence type="ECO:0000313" key="3">
    <source>
        <dbReference type="EMBL" id="MBD7909917.1"/>
    </source>
</evidence>
<dbReference type="RefSeq" id="WP_191767479.1">
    <property type="nucleotide sequence ID" value="NZ_JACSRA010000001.1"/>
</dbReference>
<dbReference type="Pfam" id="PF08378">
    <property type="entry name" value="NERD"/>
    <property type="match status" value="1"/>
</dbReference>
<feature type="transmembrane region" description="Helical" evidence="1">
    <location>
        <begin position="248"/>
        <end position="265"/>
    </location>
</feature>
<feature type="domain" description="NERD" evidence="2">
    <location>
        <begin position="65"/>
        <end position="180"/>
    </location>
</feature>
<protein>
    <submittedName>
        <fullName evidence="3">NERD domain-containing protein</fullName>
    </submittedName>
</protein>
<reference evidence="3 4" key="1">
    <citation type="submission" date="2020-08" db="EMBL/GenBank/DDBJ databases">
        <title>A Genomic Blueprint of the Chicken Gut Microbiome.</title>
        <authorList>
            <person name="Gilroy R."/>
            <person name="Ravi A."/>
            <person name="Getino M."/>
            <person name="Pursley I."/>
            <person name="Horton D.L."/>
            <person name="Alikhan N.-F."/>
            <person name="Baker D."/>
            <person name="Gharbi K."/>
            <person name="Hall N."/>
            <person name="Watson M."/>
            <person name="Adriaenssens E.M."/>
            <person name="Foster-Nyarko E."/>
            <person name="Jarju S."/>
            <person name="Secka A."/>
            <person name="Antonio M."/>
            <person name="Oren A."/>
            <person name="Chaudhuri R."/>
            <person name="La Ragione R.M."/>
            <person name="Hildebrand F."/>
            <person name="Pallen M.J."/>
        </authorList>
    </citation>
    <scope>NUCLEOTIDE SEQUENCE [LARGE SCALE GENOMIC DNA]</scope>
    <source>
        <strain evidence="3 4">Sa3CVN1</strain>
    </source>
</reference>
<keyword evidence="1" id="KW-0812">Transmembrane</keyword>
<comment type="caution">
    <text evidence="3">The sequence shown here is derived from an EMBL/GenBank/DDBJ whole genome shotgun (WGS) entry which is preliminary data.</text>
</comment>
<evidence type="ECO:0000313" key="4">
    <source>
        <dbReference type="Proteomes" id="UP000627781"/>
    </source>
</evidence>
<keyword evidence="1" id="KW-1133">Transmembrane helix</keyword>
<dbReference type="PROSITE" id="PS50965">
    <property type="entry name" value="NERD"/>
    <property type="match status" value="1"/>
</dbReference>
<dbReference type="Proteomes" id="UP000627781">
    <property type="component" value="Unassembled WGS sequence"/>
</dbReference>
<name>A0ABR8PP21_9CLOT</name>
<keyword evidence="4" id="KW-1185">Reference proteome</keyword>
<evidence type="ECO:0000256" key="1">
    <source>
        <dbReference type="SAM" id="Phobius"/>
    </source>
</evidence>
<keyword evidence="1" id="KW-0472">Membrane</keyword>